<accession>A0A0F9NPF2</accession>
<organism evidence="2">
    <name type="scientific">marine sediment metagenome</name>
    <dbReference type="NCBI Taxonomy" id="412755"/>
    <lineage>
        <taxon>unclassified sequences</taxon>
        <taxon>metagenomes</taxon>
        <taxon>ecological metagenomes</taxon>
    </lineage>
</organism>
<protein>
    <submittedName>
        <fullName evidence="2">Uncharacterized protein</fullName>
    </submittedName>
</protein>
<dbReference type="EMBL" id="LAZR01003302">
    <property type="protein sequence ID" value="KKN19789.1"/>
    <property type="molecule type" value="Genomic_DNA"/>
</dbReference>
<keyword evidence="1" id="KW-0472">Membrane</keyword>
<comment type="caution">
    <text evidence="2">The sequence shown here is derived from an EMBL/GenBank/DDBJ whole genome shotgun (WGS) entry which is preliminary data.</text>
</comment>
<sequence length="41" mass="4273">MSEGTWLTLLMILLVLVVGLAFVGLASEAIGGINESGLIDR</sequence>
<gene>
    <name evidence="2" type="ORF">LCGC14_0942380</name>
</gene>
<keyword evidence="1" id="KW-0812">Transmembrane</keyword>
<feature type="transmembrane region" description="Helical" evidence="1">
    <location>
        <begin position="6"/>
        <end position="26"/>
    </location>
</feature>
<keyword evidence="1" id="KW-1133">Transmembrane helix</keyword>
<name>A0A0F9NPF2_9ZZZZ</name>
<reference evidence="2" key="1">
    <citation type="journal article" date="2015" name="Nature">
        <title>Complex archaea that bridge the gap between prokaryotes and eukaryotes.</title>
        <authorList>
            <person name="Spang A."/>
            <person name="Saw J.H."/>
            <person name="Jorgensen S.L."/>
            <person name="Zaremba-Niedzwiedzka K."/>
            <person name="Martijn J."/>
            <person name="Lind A.E."/>
            <person name="van Eijk R."/>
            <person name="Schleper C."/>
            <person name="Guy L."/>
            <person name="Ettema T.J."/>
        </authorList>
    </citation>
    <scope>NUCLEOTIDE SEQUENCE</scope>
</reference>
<evidence type="ECO:0000313" key="2">
    <source>
        <dbReference type="EMBL" id="KKN19789.1"/>
    </source>
</evidence>
<proteinExistence type="predicted"/>
<evidence type="ECO:0000256" key="1">
    <source>
        <dbReference type="SAM" id="Phobius"/>
    </source>
</evidence>
<dbReference type="AlphaFoldDB" id="A0A0F9NPF2"/>